<feature type="region of interest" description="Disordered" evidence="1">
    <location>
        <begin position="1"/>
        <end position="33"/>
    </location>
</feature>
<feature type="region of interest" description="Disordered" evidence="1">
    <location>
        <begin position="115"/>
        <end position="180"/>
    </location>
</feature>
<keyword evidence="3" id="KW-1185">Reference proteome</keyword>
<comment type="caution">
    <text evidence="2">The sequence shown here is derived from an EMBL/GenBank/DDBJ whole genome shotgun (WGS) entry which is preliminary data.</text>
</comment>
<evidence type="ECO:0000256" key="1">
    <source>
        <dbReference type="SAM" id="MobiDB-lite"/>
    </source>
</evidence>
<sequence length="361" mass="39034">MKRGARKGGSSLQHLDAEGFSDMKKRRSPKREWADRRPLRFWQPFNDWWRSELERLGRRPNAEEILEWYNEHAYSLWNEDAPTLQETRIHAKCLRSLPLVRDYFRNYRAKKRSVGERSGSFATGDDFDYRDEEDDFEADDVPNYRRRRRGGGGSSHLDADAELDDYDPDDDDGFNGTDGGAAAAAAAGLTQLAHTRPSGSPPDTLPLDHLLHPPLSSLPVLPNLPGLPPMMGPAAAAALWNTAAAGPHPSAVAAAAAAAGLDAAAPPAQELLRGITLQQLQHAAAVQQQLALANIAQNLALSRAATAAAAAGMPGCFSALAPQSALLAAVLEGEQLELEGPATQQQQQQQRAPRGGEALRP</sequence>
<reference evidence="2 3" key="1">
    <citation type="journal article" date="2021" name="Sci. Rep.">
        <title>Genome sequencing of the multicellular alga Astrephomene provides insights into convergent evolution of germ-soma differentiation.</title>
        <authorList>
            <person name="Yamashita S."/>
            <person name="Yamamoto K."/>
            <person name="Matsuzaki R."/>
            <person name="Suzuki S."/>
            <person name="Yamaguchi H."/>
            <person name="Hirooka S."/>
            <person name="Minakuchi Y."/>
            <person name="Miyagishima S."/>
            <person name="Kawachi M."/>
            <person name="Toyoda A."/>
            <person name="Nozaki H."/>
        </authorList>
    </citation>
    <scope>NUCLEOTIDE SEQUENCE [LARGE SCALE GENOMIC DNA]</scope>
    <source>
        <strain evidence="2 3">NIES-4017</strain>
    </source>
</reference>
<organism evidence="2 3">
    <name type="scientific">Astrephomene gubernaculifera</name>
    <dbReference type="NCBI Taxonomy" id="47775"/>
    <lineage>
        <taxon>Eukaryota</taxon>
        <taxon>Viridiplantae</taxon>
        <taxon>Chlorophyta</taxon>
        <taxon>core chlorophytes</taxon>
        <taxon>Chlorophyceae</taxon>
        <taxon>CS clade</taxon>
        <taxon>Chlamydomonadales</taxon>
        <taxon>Astrephomenaceae</taxon>
        <taxon>Astrephomene</taxon>
    </lineage>
</organism>
<dbReference type="Proteomes" id="UP001054857">
    <property type="component" value="Unassembled WGS sequence"/>
</dbReference>
<feature type="compositionally biased region" description="Acidic residues" evidence="1">
    <location>
        <begin position="160"/>
        <end position="173"/>
    </location>
</feature>
<dbReference type="EMBL" id="BMAR01000001">
    <property type="protein sequence ID" value="GFR40157.1"/>
    <property type="molecule type" value="Genomic_DNA"/>
</dbReference>
<dbReference type="AlphaFoldDB" id="A0AAD3DG68"/>
<feature type="compositionally biased region" description="Acidic residues" evidence="1">
    <location>
        <begin position="125"/>
        <end position="140"/>
    </location>
</feature>
<feature type="non-terminal residue" evidence="2">
    <location>
        <position position="1"/>
    </location>
</feature>
<gene>
    <name evidence="2" type="ORF">Agub_g713</name>
</gene>
<accession>A0AAD3DG68</accession>
<protein>
    <submittedName>
        <fullName evidence="2">Uncharacterized protein</fullName>
    </submittedName>
</protein>
<evidence type="ECO:0000313" key="3">
    <source>
        <dbReference type="Proteomes" id="UP001054857"/>
    </source>
</evidence>
<evidence type="ECO:0000313" key="2">
    <source>
        <dbReference type="EMBL" id="GFR40157.1"/>
    </source>
</evidence>
<feature type="region of interest" description="Disordered" evidence="1">
    <location>
        <begin position="338"/>
        <end position="361"/>
    </location>
</feature>
<proteinExistence type="predicted"/>
<name>A0AAD3DG68_9CHLO</name>